<protein>
    <submittedName>
        <fullName evidence="1">Glycosyl transferase family 2</fullName>
    </submittedName>
</protein>
<proteinExistence type="predicted"/>
<dbReference type="GO" id="GO:0016740">
    <property type="term" value="F:transferase activity"/>
    <property type="evidence" value="ECO:0007669"/>
    <property type="project" value="UniProtKB-KW"/>
</dbReference>
<keyword evidence="1" id="KW-0808">Transferase</keyword>
<reference evidence="1 2" key="1">
    <citation type="submission" date="2018-03" db="EMBL/GenBank/DDBJ databases">
        <title>Genomic Encyclopedia of Archaeal and Bacterial Type Strains, Phase II (KMG-II): from individual species to whole genera.</title>
        <authorList>
            <person name="Goeker M."/>
        </authorList>
    </citation>
    <scope>NUCLEOTIDE SEQUENCE [LARGE SCALE GENOMIC DNA]</scope>
    <source>
        <strain evidence="1 2">DSM 28229</strain>
    </source>
</reference>
<sequence length="317" mass="37704">MKISGFTFLRNTSKLYYPIKESILSILDLVDEFVIALGEGDEDDNTLEVIQSIGSDKIKIINTVWDIEKYPRGMEHAHQTDIAKEACTGDWLFYLQGDELVHEKDHSNIRAACEKYLDDKQVEGFLFRYMHFFGDYEHYRRDHCWYPDEIRIIRNDKDIHSYESAQSFRRMPNFDGLSYRTKENTYKLKVVKIDADIYHYGWVRPPKLMLKKAKYFNHTHRGAAYVNDEFQKYAQDTYDYGRMDRTLKFKGTHPKVMDKKRSELDWKDDLRFSGPTVIGRPIQKHEKLKYRMIIWVEQNLLGGRLIGGYKNYELVSE</sequence>
<dbReference type="SUPFAM" id="SSF53448">
    <property type="entry name" value="Nucleotide-diphospho-sugar transferases"/>
    <property type="match status" value="1"/>
</dbReference>
<gene>
    <name evidence="1" type="ORF">BC781_101703</name>
</gene>
<dbReference type="InterPro" id="IPR029044">
    <property type="entry name" value="Nucleotide-diphossugar_trans"/>
</dbReference>
<dbReference type="EMBL" id="QGDO01000001">
    <property type="protein sequence ID" value="PWJ44353.1"/>
    <property type="molecule type" value="Genomic_DNA"/>
</dbReference>
<keyword evidence="2" id="KW-1185">Reference proteome</keyword>
<evidence type="ECO:0000313" key="2">
    <source>
        <dbReference type="Proteomes" id="UP000245535"/>
    </source>
</evidence>
<comment type="caution">
    <text evidence="1">The sequence shown here is derived from an EMBL/GenBank/DDBJ whole genome shotgun (WGS) entry which is preliminary data.</text>
</comment>
<dbReference type="AlphaFoldDB" id="A0A315ZGQ7"/>
<dbReference type="RefSeq" id="WP_109615851.1">
    <property type="nucleotide sequence ID" value="NZ_QGDO01000001.1"/>
</dbReference>
<name>A0A315ZGQ7_SEDFL</name>
<organism evidence="1 2">
    <name type="scientific">Sediminitomix flava</name>
    <dbReference type="NCBI Taxonomy" id="379075"/>
    <lineage>
        <taxon>Bacteria</taxon>
        <taxon>Pseudomonadati</taxon>
        <taxon>Bacteroidota</taxon>
        <taxon>Cytophagia</taxon>
        <taxon>Cytophagales</taxon>
        <taxon>Flammeovirgaceae</taxon>
        <taxon>Sediminitomix</taxon>
    </lineage>
</organism>
<dbReference type="Proteomes" id="UP000245535">
    <property type="component" value="Unassembled WGS sequence"/>
</dbReference>
<dbReference type="Gene3D" id="3.90.550.10">
    <property type="entry name" value="Spore Coat Polysaccharide Biosynthesis Protein SpsA, Chain A"/>
    <property type="match status" value="1"/>
</dbReference>
<dbReference type="OrthoDB" id="9815923at2"/>
<evidence type="ECO:0000313" key="1">
    <source>
        <dbReference type="EMBL" id="PWJ44353.1"/>
    </source>
</evidence>
<accession>A0A315ZGQ7</accession>